<evidence type="ECO:0000256" key="6">
    <source>
        <dbReference type="SAM" id="SignalP"/>
    </source>
</evidence>
<gene>
    <name evidence="7" type="ORF">BGT96224_5370</name>
</gene>
<organism evidence="7 8">
    <name type="scientific">Blumeria graminis f. sp. tritici 96224</name>
    <dbReference type="NCBI Taxonomy" id="1268274"/>
    <lineage>
        <taxon>Eukaryota</taxon>
        <taxon>Fungi</taxon>
        <taxon>Dikarya</taxon>
        <taxon>Ascomycota</taxon>
        <taxon>Pezizomycotina</taxon>
        <taxon>Leotiomycetes</taxon>
        <taxon>Erysiphales</taxon>
        <taxon>Erysiphaceae</taxon>
        <taxon>Blumeria</taxon>
    </lineage>
</organism>
<evidence type="ECO:0000313" key="8">
    <source>
        <dbReference type="Proteomes" id="UP000053110"/>
    </source>
</evidence>
<keyword evidence="2" id="KW-0121">Carboxypeptidase</keyword>
<dbReference type="AlphaFoldDB" id="A0A656KQ34"/>
<comment type="similarity">
    <text evidence="1">Belongs to the peptidase S10 family.</text>
</comment>
<dbReference type="Proteomes" id="UP000053110">
    <property type="component" value="Unassembled WGS sequence"/>
</dbReference>
<evidence type="ECO:0000256" key="4">
    <source>
        <dbReference type="ARBA" id="ARBA00022801"/>
    </source>
</evidence>
<evidence type="ECO:0000313" key="7">
    <source>
        <dbReference type="EMBL" id="EPQ67868.1"/>
    </source>
</evidence>
<dbReference type="InterPro" id="IPR001563">
    <property type="entry name" value="Peptidase_S10"/>
</dbReference>
<dbReference type="OrthoDB" id="10435640at2759"/>
<keyword evidence="6" id="KW-0732">Signal</keyword>
<dbReference type="EMBL" id="KE373362">
    <property type="protein sequence ID" value="EPQ67868.1"/>
    <property type="molecule type" value="Genomic_DNA"/>
</dbReference>
<sequence>MWLSSLVPRRKYRIGATCLFSICLVLVNQGLAEKTAADYFVRSLPGAPPGPLLKMHAGHVEISPEHHGNLFFWLYQNRHIANKQRLVIWACQIHPFASETNNFSSLTGDRDAAQKTGH</sequence>
<feature type="chain" id="PRO_5025060310" evidence="6">
    <location>
        <begin position="33"/>
        <end position="118"/>
    </location>
</feature>
<name>A0A656KQ34_BLUGR</name>
<proteinExistence type="inferred from homology"/>
<dbReference type="GO" id="GO:0006508">
    <property type="term" value="P:proteolysis"/>
    <property type="evidence" value="ECO:0007669"/>
    <property type="project" value="UniProtKB-KW"/>
</dbReference>
<protein>
    <submittedName>
        <fullName evidence="7">Protease</fullName>
    </submittedName>
</protein>
<dbReference type="Pfam" id="PF00450">
    <property type="entry name" value="Peptidase_S10"/>
    <property type="match status" value="1"/>
</dbReference>
<keyword evidence="3 7" id="KW-0645">Protease</keyword>
<evidence type="ECO:0000256" key="1">
    <source>
        <dbReference type="ARBA" id="ARBA00009431"/>
    </source>
</evidence>
<accession>A0A656KQ34</accession>
<evidence type="ECO:0000256" key="5">
    <source>
        <dbReference type="ARBA" id="ARBA00023180"/>
    </source>
</evidence>
<dbReference type="GO" id="GO:0004185">
    <property type="term" value="F:serine-type carboxypeptidase activity"/>
    <property type="evidence" value="ECO:0007669"/>
    <property type="project" value="InterPro"/>
</dbReference>
<dbReference type="Gene3D" id="3.40.50.1820">
    <property type="entry name" value="alpha/beta hydrolase"/>
    <property type="match status" value="1"/>
</dbReference>
<keyword evidence="5" id="KW-0325">Glycoprotein</keyword>
<dbReference type="SUPFAM" id="SSF53474">
    <property type="entry name" value="alpha/beta-Hydrolases"/>
    <property type="match status" value="1"/>
</dbReference>
<evidence type="ECO:0000256" key="2">
    <source>
        <dbReference type="ARBA" id="ARBA00022645"/>
    </source>
</evidence>
<feature type="signal peptide" evidence="6">
    <location>
        <begin position="1"/>
        <end position="32"/>
    </location>
</feature>
<evidence type="ECO:0000256" key="3">
    <source>
        <dbReference type="ARBA" id="ARBA00022670"/>
    </source>
</evidence>
<keyword evidence="4" id="KW-0378">Hydrolase</keyword>
<reference evidence="8" key="1">
    <citation type="journal article" date="2013" name="Nat. Genet.">
        <title>The wheat powdery mildew genome shows the unique evolution of an obligate biotroph.</title>
        <authorList>
            <person name="Wicker T."/>
            <person name="Oberhaensli S."/>
            <person name="Parlange F."/>
            <person name="Buchmann J.P."/>
            <person name="Shatalina M."/>
            <person name="Roffler S."/>
            <person name="Ben-David R."/>
            <person name="Dolezel J."/>
            <person name="Simkova H."/>
            <person name="Schulze-Lefert P."/>
            <person name="Spanu P.D."/>
            <person name="Bruggmann R."/>
            <person name="Amselem J."/>
            <person name="Quesneville H."/>
            <person name="Ver Loren van Themaat E."/>
            <person name="Paape T."/>
            <person name="Shimizu K.K."/>
            <person name="Keller B."/>
        </authorList>
    </citation>
    <scope>NUCLEOTIDE SEQUENCE [LARGE SCALE GENOMIC DNA]</scope>
    <source>
        <strain evidence="8">96224</strain>
    </source>
</reference>
<dbReference type="InterPro" id="IPR029058">
    <property type="entry name" value="AB_hydrolase_fold"/>
</dbReference>